<keyword evidence="3" id="KW-0804">Transcription</keyword>
<dbReference type="SUPFAM" id="SSF46785">
    <property type="entry name" value="Winged helix' DNA-binding domain"/>
    <property type="match status" value="1"/>
</dbReference>
<evidence type="ECO:0000313" key="6">
    <source>
        <dbReference type="EMBL" id="MBC9180039.1"/>
    </source>
</evidence>
<dbReference type="Pfam" id="PF09339">
    <property type="entry name" value="HTH_IclR"/>
    <property type="match status" value="1"/>
</dbReference>
<dbReference type="InterPro" id="IPR029016">
    <property type="entry name" value="GAF-like_dom_sf"/>
</dbReference>
<evidence type="ECO:0000259" key="4">
    <source>
        <dbReference type="PROSITE" id="PS51077"/>
    </source>
</evidence>
<organism evidence="6 7">
    <name type="scientific">Pseudoroseomonas ludipueritiae</name>
    <dbReference type="NCBI Taxonomy" id="198093"/>
    <lineage>
        <taxon>Bacteria</taxon>
        <taxon>Pseudomonadati</taxon>
        <taxon>Pseudomonadota</taxon>
        <taxon>Alphaproteobacteria</taxon>
        <taxon>Acetobacterales</taxon>
        <taxon>Acetobacteraceae</taxon>
        <taxon>Pseudoroseomonas</taxon>
    </lineage>
</organism>
<dbReference type="SMART" id="SM00346">
    <property type="entry name" value="HTH_ICLR"/>
    <property type="match status" value="1"/>
</dbReference>
<dbReference type="PROSITE" id="PS51078">
    <property type="entry name" value="ICLR_ED"/>
    <property type="match status" value="1"/>
</dbReference>
<keyword evidence="1" id="KW-0805">Transcription regulation</keyword>
<dbReference type="PANTHER" id="PTHR30136">
    <property type="entry name" value="HELIX-TURN-HELIX TRANSCRIPTIONAL REGULATOR, ICLR FAMILY"/>
    <property type="match status" value="1"/>
</dbReference>
<proteinExistence type="predicted"/>
<keyword evidence="2" id="KW-0238">DNA-binding</keyword>
<dbReference type="Gene3D" id="1.10.10.10">
    <property type="entry name" value="Winged helix-like DNA-binding domain superfamily/Winged helix DNA-binding domain"/>
    <property type="match status" value="1"/>
</dbReference>
<dbReference type="InterPro" id="IPR005471">
    <property type="entry name" value="Tscrpt_reg_IclR_N"/>
</dbReference>
<dbReference type="Gene3D" id="3.30.450.40">
    <property type="match status" value="2"/>
</dbReference>
<dbReference type="Proteomes" id="UP000603940">
    <property type="component" value="Unassembled WGS sequence"/>
</dbReference>
<dbReference type="PANTHER" id="PTHR30136:SF39">
    <property type="entry name" value="TRANSCRIPTIONAL REGULATORY PROTEIN"/>
    <property type="match status" value="1"/>
</dbReference>
<protein>
    <submittedName>
        <fullName evidence="6">IclR family transcriptional regulator</fullName>
    </submittedName>
</protein>
<dbReference type="PROSITE" id="PS51077">
    <property type="entry name" value="HTH_ICLR"/>
    <property type="match status" value="1"/>
</dbReference>
<keyword evidence="7" id="KW-1185">Reference proteome</keyword>
<evidence type="ECO:0000256" key="1">
    <source>
        <dbReference type="ARBA" id="ARBA00023015"/>
    </source>
</evidence>
<evidence type="ECO:0000313" key="7">
    <source>
        <dbReference type="Proteomes" id="UP000603940"/>
    </source>
</evidence>
<evidence type="ECO:0000259" key="5">
    <source>
        <dbReference type="PROSITE" id="PS51078"/>
    </source>
</evidence>
<dbReference type="EMBL" id="JACTUZ010000221">
    <property type="protein sequence ID" value="MBC9180039.1"/>
    <property type="molecule type" value="Genomic_DNA"/>
</dbReference>
<dbReference type="InterPro" id="IPR014757">
    <property type="entry name" value="Tscrpt_reg_IclR_C"/>
</dbReference>
<evidence type="ECO:0000256" key="2">
    <source>
        <dbReference type="ARBA" id="ARBA00023125"/>
    </source>
</evidence>
<reference evidence="6 7" key="1">
    <citation type="journal article" date="2009" name="Int. J. Syst. Evol. Microbiol.">
        <title>Transfer of Teichococcus ludipueritiae and Muricoccus roseus to the genus Roseomonas, as Roseomonas ludipueritiae comb. nov. and Roseomonas rosea comb. nov., respectively, and emended description of the genus Roseomonas.</title>
        <authorList>
            <person name="Sanchez-Porro C."/>
            <person name="Gallego V."/>
            <person name="Busse H.J."/>
            <person name="Kampfer P."/>
            <person name="Ventosa A."/>
        </authorList>
    </citation>
    <scope>NUCLEOTIDE SEQUENCE [LARGE SCALE GENOMIC DNA]</scope>
    <source>
        <strain evidence="6 7">DSM 14915</strain>
    </source>
</reference>
<evidence type="ECO:0000256" key="3">
    <source>
        <dbReference type="ARBA" id="ARBA00023163"/>
    </source>
</evidence>
<feature type="domain" description="HTH iclR-type" evidence="4">
    <location>
        <begin position="14"/>
        <end position="75"/>
    </location>
</feature>
<sequence>MTTSTRPKTSMEGVASAGRALTLLSAFRKGDDAVTLAELAARTGLVKPTIMRLAVTLEEHGYLIRLPEGSYRLGAEPFRLGSVYQQSFRVEAHVMPALEKLVAATSESASFYVRSGQQRLCLFRVDSPHPLRLHVRQGDMRPMDDSATAQVLRIFENPSSPKAAKTPLPIYSSGATDPHIASMSVPVFGPGENFAGALSLTGPVTRFNRDAAEKATKTLLNVAADLTRSLGGALLHNPGQP</sequence>
<feature type="domain" description="IclR-ED" evidence="5">
    <location>
        <begin position="76"/>
        <end position="232"/>
    </location>
</feature>
<dbReference type="InterPro" id="IPR050707">
    <property type="entry name" value="HTH_MetabolicPath_Reg"/>
</dbReference>
<name>A0ABR7RDU2_9PROT</name>
<comment type="caution">
    <text evidence="6">The sequence shown here is derived from an EMBL/GenBank/DDBJ whole genome shotgun (WGS) entry which is preliminary data.</text>
</comment>
<gene>
    <name evidence="6" type="ORF">IBL25_24130</name>
</gene>
<dbReference type="SUPFAM" id="SSF55781">
    <property type="entry name" value="GAF domain-like"/>
    <property type="match status" value="1"/>
</dbReference>
<accession>A0ABR7RDU2</accession>
<dbReference type="InterPro" id="IPR036388">
    <property type="entry name" value="WH-like_DNA-bd_sf"/>
</dbReference>
<dbReference type="InterPro" id="IPR036390">
    <property type="entry name" value="WH_DNA-bd_sf"/>
</dbReference>